<dbReference type="RefSeq" id="XP_002767342.1">
    <property type="nucleotide sequence ID" value="XM_002767296.1"/>
</dbReference>
<gene>
    <name evidence="2" type="ORF">Pmar_PMAR024537</name>
</gene>
<evidence type="ECO:0000313" key="2">
    <source>
        <dbReference type="EMBL" id="EER00060.1"/>
    </source>
</evidence>
<proteinExistence type="predicted"/>
<accession>C5LT92</accession>
<evidence type="ECO:0000259" key="1">
    <source>
        <dbReference type="Pfam" id="PF16314"/>
    </source>
</evidence>
<reference evidence="2 3" key="1">
    <citation type="submission" date="2008-07" db="EMBL/GenBank/DDBJ databases">
        <authorList>
            <person name="El-Sayed N."/>
            <person name="Caler E."/>
            <person name="Inman J."/>
            <person name="Amedeo P."/>
            <person name="Hass B."/>
            <person name="Wortman J."/>
        </authorList>
    </citation>
    <scope>NUCLEOTIDE SEQUENCE [LARGE SCALE GENOMIC DNA]</scope>
    <source>
        <strain evidence="3">ATCC 50983 / TXsc</strain>
    </source>
</reference>
<dbReference type="InterPro" id="IPR032533">
    <property type="entry name" value="DUF4954"/>
</dbReference>
<dbReference type="OrthoDB" id="118763at2759"/>
<dbReference type="GeneID" id="9049755"/>
<feature type="domain" description="DUF4954" evidence="1">
    <location>
        <begin position="46"/>
        <end position="488"/>
    </location>
</feature>
<keyword evidence="3" id="KW-1185">Reference proteome</keyword>
<protein>
    <recommendedName>
        <fullName evidence="1">DUF4954 domain-containing protein</fullName>
    </recommendedName>
</protein>
<dbReference type="AlphaFoldDB" id="C5LT92"/>
<dbReference type="Pfam" id="PF16314">
    <property type="entry name" value="DUF4954"/>
    <property type="match status" value="1"/>
</dbReference>
<name>C5LT92_PERM5</name>
<dbReference type="InParanoid" id="C5LT92"/>
<organism evidence="3">
    <name type="scientific">Perkinsus marinus (strain ATCC 50983 / TXsc)</name>
    <dbReference type="NCBI Taxonomy" id="423536"/>
    <lineage>
        <taxon>Eukaryota</taxon>
        <taxon>Sar</taxon>
        <taxon>Alveolata</taxon>
        <taxon>Perkinsozoa</taxon>
        <taxon>Perkinsea</taxon>
        <taxon>Perkinsida</taxon>
        <taxon>Perkinsidae</taxon>
        <taxon>Perkinsus</taxon>
    </lineage>
</organism>
<sequence>MSSSLSRTRAASFSSVPTPEDFVRKCITRSPFLVALREANTPRRLRPLTVEEIEGLEASGCSSEDWQEVMVIGEEPLAVKMIRNCAFQGRVEIGVVEGSKVTLSDYNRHQLPCGVTNSVLQDVVVEAGTLIKDCGLVASTVVRKGAALIRCGVIEGPSQSDCCRYGNGHTLPLAEETGSRETRQFAELSIEIAAKVASDRKLAHGYHKAVNDYVAAVEACGKGRTIVDENAVVLSCCSIKGSYIGRKARAVNSKIQDSALLEENNVENCSLSTAILQKAASVVSFGMVEGSVLCPTVHVERHGKVFDSIIGPCSGVAEGEVTASLIGPFVGFHHQALLIACFWPAGRGNVGYGANVGSNHTGKAPDQENWPGEGTFFGLASNIKYPFNLVDAPYSLIATGVSCLPQAIGLPFSLVNESTEHISGLSPAINEVTPGWMLSDNMYSLFRNEAKFESRQGNLPKDGVMYQYSVFRPEIMDRVVKARDALKAVDPKDARLRDARGRAVYTDKQIAILGKNWMNDSARLTAIKTYSTFLQWYAIRGLWRRLALHADDDELLRTPGNAAKAVSSILAYLKSPPVVDLSPLYEDLTACAFRDEVSQAELKDLQWAHECKILLAECHDPLNIPALLRWYAETNQAIARSCETAKSRDDARGARIIGSSYTEAHEAAHDNKVCKKAMAEAKSVKDDIENFLATSKL</sequence>
<evidence type="ECO:0000313" key="3">
    <source>
        <dbReference type="Proteomes" id="UP000007800"/>
    </source>
</evidence>
<dbReference type="OMA" id="SIFAGPY"/>
<dbReference type="EMBL" id="GG685288">
    <property type="protein sequence ID" value="EER00060.1"/>
    <property type="molecule type" value="Genomic_DNA"/>
</dbReference>
<dbReference type="Proteomes" id="UP000007800">
    <property type="component" value="Unassembled WGS sequence"/>
</dbReference>